<reference evidence="3 4" key="1">
    <citation type="submission" date="2019-02" db="EMBL/GenBank/DDBJ databases">
        <title>Bacterial novel species Emticicia sp. 17J42-9 isolated from soil.</title>
        <authorList>
            <person name="Jung H.-Y."/>
        </authorList>
    </citation>
    <scope>NUCLEOTIDE SEQUENCE [LARGE SCALE GENOMIC DNA]</scope>
    <source>
        <strain evidence="3 4">17J42-9</strain>
    </source>
</reference>
<sequence length="155" mass="17552">MKNLMIRPITEGDILPHDLLLSADPSEEAIEQYLPYSTLYLAHLNDLPVAEYVLYPHNTEDIEIKNIAVDDAFQGRGIGKALLEDAVQRAIDDGYKCLLIGTSNASVGQLYLYQRQGFEISSIKMNFFTDNYPTPLYENGIQCRHMLMLTKVLKP</sequence>
<dbReference type="Pfam" id="PF13508">
    <property type="entry name" value="Acetyltransf_7"/>
    <property type="match status" value="1"/>
</dbReference>
<dbReference type="OrthoDB" id="9813917at2"/>
<organism evidence="3 4">
    <name type="scientific">Emticicia agri</name>
    <dbReference type="NCBI Taxonomy" id="2492393"/>
    <lineage>
        <taxon>Bacteria</taxon>
        <taxon>Pseudomonadati</taxon>
        <taxon>Bacteroidota</taxon>
        <taxon>Cytophagia</taxon>
        <taxon>Cytophagales</taxon>
        <taxon>Leadbetterellaceae</taxon>
        <taxon>Emticicia</taxon>
    </lineage>
</organism>
<gene>
    <name evidence="3" type="ORF">EWM59_10205</name>
</gene>
<evidence type="ECO:0000259" key="2">
    <source>
        <dbReference type="PROSITE" id="PS51186"/>
    </source>
</evidence>
<evidence type="ECO:0000313" key="4">
    <source>
        <dbReference type="Proteomes" id="UP000293162"/>
    </source>
</evidence>
<name>A0A4Q5M1L3_9BACT</name>
<dbReference type="PROSITE" id="PS51186">
    <property type="entry name" value="GNAT"/>
    <property type="match status" value="1"/>
</dbReference>
<dbReference type="Proteomes" id="UP000293162">
    <property type="component" value="Unassembled WGS sequence"/>
</dbReference>
<dbReference type="InterPro" id="IPR000182">
    <property type="entry name" value="GNAT_dom"/>
</dbReference>
<dbReference type="RefSeq" id="WP_130020866.1">
    <property type="nucleotide sequence ID" value="NZ_SEWF01000012.1"/>
</dbReference>
<dbReference type="CDD" id="cd04301">
    <property type="entry name" value="NAT_SF"/>
    <property type="match status" value="1"/>
</dbReference>
<dbReference type="PANTHER" id="PTHR13947">
    <property type="entry name" value="GNAT FAMILY N-ACETYLTRANSFERASE"/>
    <property type="match status" value="1"/>
</dbReference>
<accession>A0A4Q5M1L3</accession>
<evidence type="ECO:0000313" key="3">
    <source>
        <dbReference type="EMBL" id="RYU95727.1"/>
    </source>
</evidence>
<keyword evidence="1 3" id="KW-0808">Transferase</keyword>
<dbReference type="GO" id="GO:0008080">
    <property type="term" value="F:N-acetyltransferase activity"/>
    <property type="evidence" value="ECO:0007669"/>
    <property type="project" value="InterPro"/>
</dbReference>
<comment type="caution">
    <text evidence="3">The sequence shown here is derived from an EMBL/GenBank/DDBJ whole genome shotgun (WGS) entry which is preliminary data.</text>
</comment>
<evidence type="ECO:0000256" key="1">
    <source>
        <dbReference type="ARBA" id="ARBA00022679"/>
    </source>
</evidence>
<dbReference type="AlphaFoldDB" id="A0A4Q5M1L3"/>
<keyword evidence="4" id="KW-1185">Reference proteome</keyword>
<proteinExistence type="predicted"/>
<dbReference type="EMBL" id="SEWF01000012">
    <property type="protein sequence ID" value="RYU95727.1"/>
    <property type="molecule type" value="Genomic_DNA"/>
</dbReference>
<dbReference type="SUPFAM" id="SSF55729">
    <property type="entry name" value="Acyl-CoA N-acyltransferases (Nat)"/>
    <property type="match status" value="1"/>
</dbReference>
<dbReference type="Gene3D" id="3.40.630.30">
    <property type="match status" value="1"/>
</dbReference>
<dbReference type="PANTHER" id="PTHR13947:SF37">
    <property type="entry name" value="LD18367P"/>
    <property type="match status" value="1"/>
</dbReference>
<dbReference type="InterPro" id="IPR050769">
    <property type="entry name" value="NAT_camello-type"/>
</dbReference>
<protein>
    <submittedName>
        <fullName evidence="3">N-acetyltransferase</fullName>
    </submittedName>
</protein>
<feature type="domain" description="N-acetyltransferase" evidence="2">
    <location>
        <begin position="4"/>
        <end position="144"/>
    </location>
</feature>
<dbReference type="InterPro" id="IPR016181">
    <property type="entry name" value="Acyl_CoA_acyltransferase"/>
</dbReference>